<protein>
    <submittedName>
        <fullName evidence="2">Uncharacterized protein</fullName>
    </submittedName>
</protein>
<organism evidence="2 3">
    <name type="scientific">Monosporascus cannonballus</name>
    <dbReference type="NCBI Taxonomy" id="155416"/>
    <lineage>
        <taxon>Eukaryota</taxon>
        <taxon>Fungi</taxon>
        <taxon>Dikarya</taxon>
        <taxon>Ascomycota</taxon>
        <taxon>Pezizomycotina</taxon>
        <taxon>Sordariomycetes</taxon>
        <taxon>Xylariomycetidae</taxon>
        <taxon>Xylariales</taxon>
        <taxon>Xylariales incertae sedis</taxon>
        <taxon>Monosporascus</taxon>
    </lineage>
</organism>
<accession>A0ABY0GVW8</accession>
<comment type="caution">
    <text evidence="2">The sequence shown here is derived from an EMBL/GenBank/DDBJ whole genome shotgun (WGS) entry which is preliminary data.</text>
</comment>
<gene>
    <name evidence="2" type="ORF">DL762_008856</name>
</gene>
<keyword evidence="3" id="KW-1185">Reference proteome</keyword>
<proteinExistence type="predicted"/>
<name>A0ABY0GVW8_9PEZI</name>
<dbReference type="Proteomes" id="UP000294003">
    <property type="component" value="Unassembled WGS sequence"/>
</dbReference>
<evidence type="ECO:0000313" key="3">
    <source>
        <dbReference type="Proteomes" id="UP000294003"/>
    </source>
</evidence>
<evidence type="ECO:0000313" key="2">
    <source>
        <dbReference type="EMBL" id="RYO78119.1"/>
    </source>
</evidence>
<dbReference type="EMBL" id="QJNS01000406">
    <property type="protein sequence ID" value="RYO78119.1"/>
    <property type="molecule type" value="Genomic_DNA"/>
</dbReference>
<sequence length="127" mass="13585">MRPEFTKGGDAPLPRQCHPENPYCPQGIRDLVGAESPRDVLDRRRWDADDVVGVRAALTPLQAVKAALLRVAEDGTLASRQGLPHRVNGRPGGINAAAELATQVFGDRPPVVPQGHAVPAVCEVELD</sequence>
<reference evidence="2 3" key="1">
    <citation type="submission" date="2018-06" db="EMBL/GenBank/DDBJ databases">
        <title>Complete Genomes of Monosporascus.</title>
        <authorList>
            <person name="Robinson A.J."/>
            <person name="Natvig D.O."/>
        </authorList>
    </citation>
    <scope>NUCLEOTIDE SEQUENCE [LARGE SCALE GENOMIC DNA]</scope>
    <source>
        <strain evidence="2 3">CBS 609.92</strain>
    </source>
</reference>
<evidence type="ECO:0000256" key="1">
    <source>
        <dbReference type="SAM" id="MobiDB-lite"/>
    </source>
</evidence>
<feature type="region of interest" description="Disordered" evidence="1">
    <location>
        <begin position="1"/>
        <end position="24"/>
    </location>
</feature>